<proteinExistence type="predicted"/>
<dbReference type="AlphaFoldDB" id="A0AA37TVY1"/>
<sequence length="148" mass="16645">MRTADLPKSLNARLSGKNLIVFDGACVFCSAFFRFMQRHDTAEKFHYATAQSALGQALYAALDLPLVDFETNLVITQGTIHQRLDAFAAAMAELPLPFSLARHIRLLPKPLKDAIYKPIARNRYRIFGRYDACLIPDAALKSRFLDLT</sequence>
<organism evidence="1 2">
    <name type="scientific">Cypionkella aquatica</name>
    <dbReference type="NCBI Taxonomy" id="1756042"/>
    <lineage>
        <taxon>Bacteria</taxon>
        <taxon>Pseudomonadati</taxon>
        <taxon>Pseudomonadota</taxon>
        <taxon>Alphaproteobacteria</taxon>
        <taxon>Rhodobacterales</taxon>
        <taxon>Paracoccaceae</taxon>
        <taxon>Cypionkella</taxon>
    </lineage>
</organism>
<protein>
    <submittedName>
        <fullName evidence="1">Thiol-disulfide oxidoreductase</fullName>
    </submittedName>
</protein>
<keyword evidence="2" id="KW-1185">Reference proteome</keyword>
<evidence type="ECO:0000313" key="1">
    <source>
        <dbReference type="EMBL" id="GLS86903.1"/>
    </source>
</evidence>
<dbReference type="PANTHER" id="PTHR33639">
    <property type="entry name" value="THIOL-DISULFIDE OXIDOREDUCTASE DCC"/>
    <property type="match status" value="1"/>
</dbReference>
<name>A0AA37TVY1_9RHOB</name>
<gene>
    <name evidence="1" type="ORF">GCM10010873_18770</name>
</gene>
<dbReference type="PANTHER" id="PTHR33639:SF2">
    <property type="entry name" value="DUF393 DOMAIN-CONTAINING PROTEIN"/>
    <property type="match status" value="1"/>
</dbReference>
<dbReference type="InterPro" id="IPR052927">
    <property type="entry name" value="DCC_oxidoreductase"/>
</dbReference>
<accession>A0AA37TVY1</accession>
<dbReference type="GO" id="GO:0015035">
    <property type="term" value="F:protein-disulfide reductase activity"/>
    <property type="evidence" value="ECO:0007669"/>
    <property type="project" value="InterPro"/>
</dbReference>
<comment type="caution">
    <text evidence="1">The sequence shown here is derived from an EMBL/GenBank/DDBJ whole genome shotgun (WGS) entry which is preliminary data.</text>
</comment>
<dbReference type="RefSeq" id="WP_284325093.1">
    <property type="nucleotide sequence ID" value="NZ_BSPP01000007.1"/>
</dbReference>
<dbReference type="Proteomes" id="UP001157355">
    <property type="component" value="Unassembled WGS sequence"/>
</dbReference>
<reference evidence="1 2" key="1">
    <citation type="journal article" date="2014" name="Int. J. Syst. Evol. Microbiol.">
        <title>Complete genome sequence of Corynebacterium casei LMG S-19264T (=DSM 44701T), isolated from a smear-ripened cheese.</title>
        <authorList>
            <consortium name="US DOE Joint Genome Institute (JGI-PGF)"/>
            <person name="Walter F."/>
            <person name="Albersmeier A."/>
            <person name="Kalinowski J."/>
            <person name="Ruckert C."/>
        </authorList>
    </citation>
    <scope>NUCLEOTIDE SEQUENCE [LARGE SCALE GENOMIC DNA]</scope>
    <source>
        <strain evidence="1 2">NBRC 111766</strain>
    </source>
</reference>
<evidence type="ECO:0000313" key="2">
    <source>
        <dbReference type="Proteomes" id="UP001157355"/>
    </source>
</evidence>
<dbReference type="EMBL" id="BSPP01000007">
    <property type="protein sequence ID" value="GLS86903.1"/>
    <property type="molecule type" value="Genomic_DNA"/>
</dbReference>
<dbReference type="InterPro" id="IPR007263">
    <property type="entry name" value="DCC1-like"/>
</dbReference>
<dbReference type="Pfam" id="PF04134">
    <property type="entry name" value="DCC1-like"/>
    <property type="match status" value="1"/>
</dbReference>